<sequence length="50" mass="5278">MHARAHAARVTPEHAARAEPEPTHIAAPLARRRAPLAAPPAGRSADRPIS</sequence>
<proteinExistence type="predicted"/>
<protein>
    <submittedName>
        <fullName evidence="2">Uncharacterized protein</fullName>
    </submittedName>
</protein>
<evidence type="ECO:0000256" key="1">
    <source>
        <dbReference type="SAM" id="MobiDB-lite"/>
    </source>
</evidence>
<gene>
    <name evidence="2" type="ORF">BURPS1710A_A0897</name>
</gene>
<accession>A0A0E1W5Q7</accession>
<evidence type="ECO:0000313" key="2">
    <source>
        <dbReference type="EMBL" id="EET04962.1"/>
    </source>
</evidence>
<dbReference type="EMBL" id="CM000833">
    <property type="protein sequence ID" value="EET04962.1"/>
    <property type="molecule type" value="Genomic_DNA"/>
</dbReference>
<reference evidence="2" key="1">
    <citation type="submission" date="2009-05" db="EMBL/GenBank/DDBJ databases">
        <authorList>
            <person name="Harkins D.M."/>
            <person name="DeShazer D."/>
            <person name="Woods D.E."/>
            <person name="Brinkac L.M."/>
            <person name="Brown K.A."/>
            <person name="Hung G.C."/>
            <person name="Tuanyok A."/>
            <person name="Zhang B."/>
            <person name="Nierman W.C."/>
        </authorList>
    </citation>
    <scope>NUCLEOTIDE SEQUENCE [LARGE SCALE GENOMIC DNA]</scope>
    <source>
        <strain evidence="2">1710a</strain>
    </source>
</reference>
<feature type="region of interest" description="Disordered" evidence="1">
    <location>
        <begin position="1"/>
        <end position="50"/>
    </location>
</feature>
<organism evidence="2">
    <name type="scientific">Burkholderia pseudomallei 1710a</name>
    <dbReference type="NCBI Taxonomy" id="320371"/>
    <lineage>
        <taxon>Bacteria</taxon>
        <taxon>Pseudomonadati</taxon>
        <taxon>Pseudomonadota</taxon>
        <taxon>Betaproteobacteria</taxon>
        <taxon>Burkholderiales</taxon>
        <taxon>Burkholderiaceae</taxon>
        <taxon>Burkholderia</taxon>
        <taxon>pseudomallei group</taxon>
    </lineage>
</organism>
<feature type="compositionally biased region" description="Basic and acidic residues" evidence="1">
    <location>
        <begin position="11"/>
        <end position="22"/>
    </location>
</feature>
<dbReference type="Proteomes" id="UP000001812">
    <property type="component" value="Chromosome II"/>
</dbReference>
<dbReference type="HOGENOM" id="CLU_3115570_0_0_4"/>
<name>A0A0E1W5Q7_BURPE</name>
<dbReference type="AlphaFoldDB" id="A0A0E1W5Q7"/>